<dbReference type="InterPro" id="IPR006311">
    <property type="entry name" value="TAT_signal"/>
</dbReference>
<dbReference type="AlphaFoldDB" id="X0UM08"/>
<dbReference type="PROSITE" id="PS51318">
    <property type="entry name" value="TAT"/>
    <property type="match status" value="1"/>
</dbReference>
<feature type="non-terminal residue" evidence="1">
    <location>
        <position position="72"/>
    </location>
</feature>
<gene>
    <name evidence="1" type="ORF">S01H1_45398</name>
</gene>
<evidence type="ECO:0000313" key="1">
    <source>
        <dbReference type="EMBL" id="GAG00332.1"/>
    </source>
</evidence>
<accession>X0UM08</accession>
<name>X0UM08_9ZZZZ</name>
<proteinExistence type="predicted"/>
<comment type="caution">
    <text evidence="1">The sequence shown here is derived from an EMBL/GenBank/DDBJ whole genome shotgun (WGS) entry which is preliminary data.</text>
</comment>
<sequence>MGKKSLNRRKFLKNTSTGVAGAAAVSALGGKALYASVSKEADIPAILGGTPVRTKPFPSWPVFDQTDERMFL</sequence>
<reference evidence="1" key="1">
    <citation type="journal article" date="2014" name="Front. Microbiol.">
        <title>High frequency of phylogenetically diverse reductive dehalogenase-homologous genes in deep subseafloor sedimentary metagenomes.</title>
        <authorList>
            <person name="Kawai M."/>
            <person name="Futagami T."/>
            <person name="Toyoda A."/>
            <person name="Takaki Y."/>
            <person name="Nishi S."/>
            <person name="Hori S."/>
            <person name="Arai W."/>
            <person name="Tsubouchi T."/>
            <person name="Morono Y."/>
            <person name="Uchiyama I."/>
            <person name="Ito T."/>
            <person name="Fujiyama A."/>
            <person name="Inagaki F."/>
            <person name="Takami H."/>
        </authorList>
    </citation>
    <scope>NUCLEOTIDE SEQUENCE</scope>
    <source>
        <strain evidence="1">Expedition CK06-06</strain>
    </source>
</reference>
<organism evidence="1">
    <name type="scientific">marine sediment metagenome</name>
    <dbReference type="NCBI Taxonomy" id="412755"/>
    <lineage>
        <taxon>unclassified sequences</taxon>
        <taxon>metagenomes</taxon>
        <taxon>ecological metagenomes</taxon>
    </lineage>
</organism>
<protein>
    <submittedName>
        <fullName evidence="1">Uncharacterized protein</fullName>
    </submittedName>
</protein>
<dbReference type="EMBL" id="BARS01029007">
    <property type="protein sequence ID" value="GAG00332.1"/>
    <property type="molecule type" value="Genomic_DNA"/>
</dbReference>
<dbReference type="InterPro" id="IPR019546">
    <property type="entry name" value="TAT_signal_bac_arc"/>
</dbReference>
<dbReference type="NCBIfam" id="TIGR01409">
    <property type="entry name" value="TAT_signal_seq"/>
    <property type="match status" value="1"/>
</dbReference>